<dbReference type="AlphaFoldDB" id="A0A9P4NNE5"/>
<evidence type="ECO:0000256" key="1">
    <source>
        <dbReference type="SAM" id="SignalP"/>
    </source>
</evidence>
<accession>A0A9P4NNE5</accession>
<evidence type="ECO:0000313" key="2">
    <source>
        <dbReference type="EMBL" id="KAF2428716.1"/>
    </source>
</evidence>
<keyword evidence="1" id="KW-0732">Signal</keyword>
<dbReference type="Proteomes" id="UP000800235">
    <property type="component" value="Unassembled WGS sequence"/>
</dbReference>
<keyword evidence="3" id="KW-1185">Reference proteome</keyword>
<dbReference type="InterPro" id="IPR024079">
    <property type="entry name" value="MetalloPept_cat_dom_sf"/>
</dbReference>
<dbReference type="OrthoDB" id="5381562at2759"/>
<protein>
    <submittedName>
        <fullName evidence="2">Uncharacterized protein</fullName>
    </submittedName>
</protein>
<feature type="signal peptide" evidence="1">
    <location>
        <begin position="1"/>
        <end position="28"/>
    </location>
</feature>
<proteinExistence type="predicted"/>
<feature type="chain" id="PRO_5040340378" evidence="1">
    <location>
        <begin position="29"/>
        <end position="312"/>
    </location>
</feature>
<comment type="caution">
    <text evidence="2">The sequence shown here is derived from an EMBL/GenBank/DDBJ whole genome shotgun (WGS) entry which is preliminary data.</text>
</comment>
<sequence>MKVPSHFLCAILNTSTLLLSLFAQSVNSCNLTKRVLITESQCDDAQEAIITNPLFHAALLANVTFEKKLADGTGFRHSTAFTNYFEPSDHPTVSRMFKNIADYTYYRDLRNPSLFLLCSQPDAIPEACQGRHGLVFADPDSRAYSAQPDLLSSGFGFCDTFFDPEEKYVQTFVWSKDHQEWCSDDRKGLSQYWTVGYLTLSLLFTMTEAYGALANIPARWRGLIPGAYPHDVTHGAVMLKLQGNQTPWGAARALKQAWRYAGWGRDLPKLRRVQNADSYAAAATEWYFLTLCGRSGKCSVPNEPVAEGGPWY</sequence>
<reference evidence="2" key="1">
    <citation type="journal article" date="2020" name="Stud. Mycol.">
        <title>101 Dothideomycetes genomes: a test case for predicting lifestyles and emergence of pathogens.</title>
        <authorList>
            <person name="Haridas S."/>
            <person name="Albert R."/>
            <person name="Binder M."/>
            <person name="Bloem J."/>
            <person name="Labutti K."/>
            <person name="Salamov A."/>
            <person name="Andreopoulos B."/>
            <person name="Baker S."/>
            <person name="Barry K."/>
            <person name="Bills G."/>
            <person name="Bluhm B."/>
            <person name="Cannon C."/>
            <person name="Castanera R."/>
            <person name="Culley D."/>
            <person name="Daum C."/>
            <person name="Ezra D."/>
            <person name="Gonzalez J."/>
            <person name="Henrissat B."/>
            <person name="Kuo A."/>
            <person name="Liang C."/>
            <person name="Lipzen A."/>
            <person name="Lutzoni F."/>
            <person name="Magnuson J."/>
            <person name="Mondo S."/>
            <person name="Nolan M."/>
            <person name="Ohm R."/>
            <person name="Pangilinan J."/>
            <person name="Park H.-J."/>
            <person name="Ramirez L."/>
            <person name="Alfaro M."/>
            <person name="Sun H."/>
            <person name="Tritt A."/>
            <person name="Yoshinaga Y."/>
            <person name="Zwiers L.-H."/>
            <person name="Turgeon B."/>
            <person name="Goodwin S."/>
            <person name="Spatafora J."/>
            <person name="Crous P."/>
            <person name="Grigoriev I."/>
        </authorList>
    </citation>
    <scope>NUCLEOTIDE SEQUENCE</scope>
    <source>
        <strain evidence="2">CBS 130266</strain>
    </source>
</reference>
<dbReference type="GO" id="GO:0008237">
    <property type="term" value="F:metallopeptidase activity"/>
    <property type="evidence" value="ECO:0007669"/>
    <property type="project" value="InterPro"/>
</dbReference>
<organism evidence="2 3">
    <name type="scientific">Tothia fuscella</name>
    <dbReference type="NCBI Taxonomy" id="1048955"/>
    <lineage>
        <taxon>Eukaryota</taxon>
        <taxon>Fungi</taxon>
        <taxon>Dikarya</taxon>
        <taxon>Ascomycota</taxon>
        <taxon>Pezizomycotina</taxon>
        <taxon>Dothideomycetes</taxon>
        <taxon>Pleosporomycetidae</taxon>
        <taxon>Venturiales</taxon>
        <taxon>Cylindrosympodiaceae</taxon>
        <taxon>Tothia</taxon>
    </lineage>
</organism>
<gene>
    <name evidence="2" type="ORF">EJ08DRAFT_662315</name>
</gene>
<dbReference type="EMBL" id="MU007053">
    <property type="protein sequence ID" value="KAF2428716.1"/>
    <property type="molecule type" value="Genomic_DNA"/>
</dbReference>
<dbReference type="Gene3D" id="3.40.390.10">
    <property type="entry name" value="Collagenase (Catalytic Domain)"/>
    <property type="match status" value="1"/>
</dbReference>
<evidence type="ECO:0000313" key="3">
    <source>
        <dbReference type="Proteomes" id="UP000800235"/>
    </source>
</evidence>
<name>A0A9P4NNE5_9PEZI</name>